<dbReference type="Pfam" id="PF14579">
    <property type="entry name" value="HHH_6"/>
    <property type="match status" value="1"/>
</dbReference>
<name>A0A5C1QC96_9SPIO</name>
<dbReference type="Proteomes" id="UP000323824">
    <property type="component" value="Chromosome"/>
</dbReference>
<dbReference type="GO" id="GO:0005737">
    <property type="term" value="C:cytoplasm"/>
    <property type="evidence" value="ECO:0007669"/>
    <property type="project" value="UniProtKB-SubCell"/>
</dbReference>
<evidence type="ECO:0000256" key="6">
    <source>
        <dbReference type="ARBA" id="ARBA00022705"/>
    </source>
</evidence>
<dbReference type="InterPro" id="IPR016195">
    <property type="entry name" value="Pol/histidinol_Pase-like"/>
</dbReference>
<keyword evidence="6" id="KW-0235">DNA replication</keyword>
<dbReference type="Pfam" id="PF07733">
    <property type="entry name" value="DNA_pol3_alpha"/>
    <property type="match status" value="1"/>
</dbReference>
<dbReference type="SUPFAM" id="SSF89550">
    <property type="entry name" value="PHP domain-like"/>
    <property type="match status" value="1"/>
</dbReference>
<evidence type="ECO:0000256" key="8">
    <source>
        <dbReference type="ARBA" id="ARBA00049244"/>
    </source>
</evidence>
<dbReference type="Gene3D" id="1.10.10.1600">
    <property type="entry name" value="Bacterial DNA polymerase III alpha subunit, thumb domain"/>
    <property type="match status" value="1"/>
</dbReference>
<dbReference type="NCBIfam" id="TIGR00594">
    <property type="entry name" value="polc"/>
    <property type="match status" value="1"/>
</dbReference>
<dbReference type="Pfam" id="PF02811">
    <property type="entry name" value="PHP"/>
    <property type="match status" value="1"/>
</dbReference>
<dbReference type="Gene3D" id="1.10.150.870">
    <property type="match status" value="1"/>
</dbReference>
<reference evidence="10 11" key="1">
    <citation type="submission" date="2019-02" db="EMBL/GenBank/DDBJ databases">
        <authorList>
            <person name="Fomenkov A."/>
            <person name="Dubinina G."/>
            <person name="Grabovich M."/>
            <person name="Vincze T."/>
            <person name="Roberts R.J."/>
        </authorList>
    </citation>
    <scope>NUCLEOTIDE SEQUENCE [LARGE SCALE GENOMIC DNA]</scope>
    <source>
        <strain evidence="10 11">P</strain>
    </source>
</reference>
<dbReference type="AlphaFoldDB" id="A0A5C1QC96"/>
<dbReference type="SMART" id="SM00481">
    <property type="entry name" value="POLIIIAc"/>
    <property type="match status" value="1"/>
</dbReference>
<dbReference type="InterPro" id="IPR041931">
    <property type="entry name" value="DNA_pol3_alpha_thumb_dom"/>
</dbReference>
<dbReference type="SUPFAM" id="SSF160975">
    <property type="entry name" value="AF1531-like"/>
    <property type="match status" value="1"/>
</dbReference>
<keyword evidence="11" id="KW-1185">Reference proteome</keyword>
<dbReference type="InterPro" id="IPR004805">
    <property type="entry name" value="DnaE2/DnaE/PolC"/>
</dbReference>
<gene>
    <name evidence="10" type="ORF">EW093_13655</name>
</gene>
<dbReference type="EMBL" id="CP035807">
    <property type="protein sequence ID" value="QEN05713.1"/>
    <property type="molecule type" value="Genomic_DNA"/>
</dbReference>
<dbReference type="InterPro" id="IPR004365">
    <property type="entry name" value="NA-bd_OB_tRNA"/>
</dbReference>
<organism evidence="10 11">
    <name type="scientific">Thiospirochaeta perfilievii</name>
    <dbReference type="NCBI Taxonomy" id="252967"/>
    <lineage>
        <taxon>Bacteria</taxon>
        <taxon>Pseudomonadati</taxon>
        <taxon>Spirochaetota</taxon>
        <taxon>Spirochaetia</taxon>
        <taxon>Spirochaetales</taxon>
        <taxon>Spirochaetaceae</taxon>
        <taxon>Thiospirochaeta</taxon>
    </lineage>
</organism>
<dbReference type="GO" id="GO:0003887">
    <property type="term" value="F:DNA-directed DNA polymerase activity"/>
    <property type="evidence" value="ECO:0007669"/>
    <property type="project" value="UniProtKB-KW"/>
</dbReference>
<dbReference type="Pfam" id="PF17657">
    <property type="entry name" value="DNA_pol3_finger"/>
    <property type="match status" value="1"/>
</dbReference>
<proteinExistence type="predicted"/>
<dbReference type="Gene3D" id="3.20.20.140">
    <property type="entry name" value="Metal-dependent hydrolases"/>
    <property type="match status" value="1"/>
</dbReference>
<dbReference type="NCBIfam" id="NF004226">
    <property type="entry name" value="PRK05673.1"/>
    <property type="match status" value="1"/>
</dbReference>
<dbReference type="GO" id="GO:0003676">
    <property type="term" value="F:nucleic acid binding"/>
    <property type="evidence" value="ECO:0007669"/>
    <property type="project" value="InterPro"/>
</dbReference>
<dbReference type="CDD" id="cd04485">
    <property type="entry name" value="DnaE_OBF"/>
    <property type="match status" value="1"/>
</dbReference>
<evidence type="ECO:0000313" key="10">
    <source>
        <dbReference type="EMBL" id="QEN05713.1"/>
    </source>
</evidence>
<dbReference type="Pfam" id="PF01336">
    <property type="entry name" value="tRNA_anti-codon"/>
    <property type="match status" value="1"/>
</dbReference>
<accession>A0A5C1QC96</accession>
<evidence type="ECO:0000256" key="2">
    <source>
        <dbReference type="ARBA" id="ARBA00012417"/>
    </source>
</evidence>
<dbReference type="GO" id="GO:0006260">
    <property type="term" value="P:DNA replication"/>
    <property type="evidence" value="ECO:0007669"/>
    <property type="project" value="UniProtKB-KW"/>
</dbReference>
<evidence type="ECO:0000256" key="3">
    <source>
        <dbReference type="ARBA" id="ARBA00019114"/>
    </source>
</evidence>
<dbReference type="InterPro" id="IPR029460">
    <property type="entry name" value="DNAPol_HHH"/>
</dbReference>
<keyword evidence="7" id="KW-0239">DNA-directed DNA polymerase</keyword>
<dbReference type="CDD" id="cd12113">
    <property type="entry name" value="PHP_PolIIIA_DnaE3"/>
    <property type="match status" value="1"/>
</dbReference>
<dbReference type="OrthoDB" id="9803237at2"/>
<evidence type="ECO:0000256" key="4">
    <source>
        <dbReference type="ARBA" id="ARBA00022679"/>
    </source>
</evidence>
<keyword evidence="4 10" id="KW-0808">Transferase</keyword>
<reference evidence="10 11" key="2">
    <citation type="submission" date="2019-09" db="EMBL/GenBank/DDBJ databases">
        <title>Complete Genome Sequence and Methylome Analysis of free living Spirochaetas.</title>
        <authorList>
            <person name="Leshcheva N."/>
            <person name="Mikheeva N."/>
        </authorList>
    </citation>
    <scope>NUCLEOTIDE SEQUENCE [LARGE SCALE GENOMIC DNA]</scope>
    <source>
        <strain evidence="10 11">P</strain>
    </source>
</reference>
<dbReference type="PANTHER" id="PTHR32294:SF0">
    <property type="entry name" value="DNA POLYMERASE III SUBUNIT ALPHA"/>
    <property type="match status" value="1"/>
</dbReference>
<evidence type="ECO:0000256" key="7">
    <source>
        <dbReference type="ARBA" id="ARBA00022932"/>
    </source>
</evidence>
<dbReference type="InterPro" id="IPR011708">
    <property type="entry name" value="DNA_pol3_alpha_NTPase_dom"/>
</dbReference>
<protein>
    <recommendedName>
        <fullName evidence="3">DNA polymerase III subunit alpha</fullName>
        <ecNumber evidence="2">2.7.7.7</ecNumber>
    </recommendedName>
</protein>
<dbReference type="InterPro" id="IPR004013">
    <property type="entry name" value="PHP_dom"/>
</dbReference>
<evidence type="ECO:0000313" key="11">
    <source>
        <dbReference type="Proteomes" id="UP000323824"/>
    </source>
</evidence>
<evidence type="ECO:0000259" key="9">
    <source>
        <dbReference type="SMART" id="SM00481"/>
    </source>
</evidence>
<feature type="domain" description="Polymerase/histidinol phosphatase N-terminal" evidence="9">
    <location>
        <begin position="5"/>
        <end position="72"/>
    </location>
</feature>
<dbReference type="RefSeq" id="WP_149568947.1">
    <property type="nucleotide sequence ID" value="NZ_CP035807.1"/>
</dbReference>
<dbReference type="EC" id="2.7.7.7" evidence="2"/>
<dbReference type="NCBIfam" id="NF005298">
    <property type="entry name" value="PRK06826.1"/>
    <property type="match status" value="1"/>
</dbReference>
<dbReference type="KEGG" id="sper:EW093_13655"/>
<evidence type="ECO:0000256" key="5">
    <source>
        <dbReference type="ARBA" id="ARBA00022695"/>
    </source>
</evidence>
<dbReference type="InterPro" id="IPR003141">
    <property type="entry name" value="Pol/His_phosphatase_N"/>
</dbReference>
<dbReference type="GO" id="GO:0008408">
    <property type="term" value="F:3'-5' exonuclease activity"/>
    <property type="evidence" value="ECO:0007669"/>
    <property type="project" value="InterPro"/>
</dbReference>
<comment type="subcellular location">
    <subcellularLocation>
        <location evidence="1">Cytoplasm</location>
    </subcellularLocation>
</comment>
<sequence>MRDFVHLHNHSDYSLLDGAVTINGLVEMAKKYDMKHLALTDHGNLFGSLRFESACKKAGINPIIGCEVYIAPGKRQDKDSTKKKYYHMILLCKNEIGFKNLTAIVSQAYIDGFYYKPRIDDELLEKYSEGLICTSACLAGEISQNILNNNYEKAKERALYYNSLFEEDSYYLEVMNHELPEEKIVIEGMKKLSKETGIPLVATNDIHYQKKEHANAQDILICIGTNKKKNEAKRMKMHGSHLYFKSPQEMNELFKDIPEALDNTVKIANMCNVTIPQPGPILPDYEIPSEFENQAEYLTHITWEGIKMRYKEVTDEVKKRTEYELGILLGMGFEGYFLIVWDFIDWAKKHDISVGPGRGSGAGSIIAYAIGITDIDPLKYELLFERFLNPDRVSMPDFDVDFCFERRGEVINYVTEKYGREQVGGICTFGTLKTKAVLKDVARVLDIPFAESNAISKLLPEGKAPDGRKINVDVALEITPELQEYKNRGGIYKELFETASILEGMNRHVSTHACGMVIGKTKLTDYVPLYKDQKTGAVSSEYTMDIIEPCGLVKMDFLGLKTLTLLSNTEKLVRKHNKDFKVDDVPIDDEKTYRMLQDGKSSAVFQFESAGMQDILRRAKPDNIEDLIALNALYRPGPMQYIPQFIDSKMGKMQIKYPDPLLEETLKPTYGVIVYQEQVMKVAQIIGGFSLGKADILRRAMGKKKVAEMDKMKVEFIKGAKELGHTEEHASEIFDMLVPFAGYGFNKSHAAAYSVVAYKTAYCKANYPAEFMAANLTNEISNPTAFSDYLSECKEMGIELAPPDINDSEKYFTVVDGKIVYGLTGMKGIGSAAVDAIITARQKKGKFENFEDFIEKVELRAVNSRVLEVLITSGLFSKIEKHNRATIMNNCEKIITTIQKKLESTQFGQGSLFGDIEEQIFPDIVWDEVEEYPELELLKMEKENIGFFFSGHPMDKYKDQWKRTVNLDLSNPKTASGDKTYSILGMIKNPKSITTKSGKRMAFAELEDYNGSIELVLFAKKFEQYGHLLQPDAVLGITGNVDTSRDKPSFKVEEIKDPDELKELIAPEIHMEFHPEDLSEDELEHLRTYIMDNKGNSQVYFHIKRPGQVREVVIRISSQLTINGGDTTLIELRNLPKVKNVWRE</sequence>
<evidence type="ECO:0000256" key="1">
    <source>
        <dbReference type="ARBA" id="ARBA00004496"/>
    </source>
</evidence>
<comment type="catalytic activity">
    <reaction evidence="8">
        <text>DNA(n) + a 2'-deoxyribonucleoside 5'-triphosphate = DNA(n+1) + diphosphate</text>
        <dbReference type="Rhea" id="RHEA:22508"/>
        <dbReference type="Rhea" id="RHEA-COMP:17339"/>
        <dbReference type="Rhea" id="RHEA-COMP:17340"/>
        <dbReference type="ChEBI" id="CHEBI:33019"/>
        <dbReference type="ChEBI" id="CHEBI:61560"/>
        <dbReference type="ChEBI" id="CHEBI:173112"/>
        <dbReference type="EC" id="2.7.7.7"/>
    </reaction>
</comment>
<dbReference type="InterPro" id="IPR040982">
    <property type="entry name" value="DNA_pol3_finger"/>
</dbReference>
<keyword evidence="5 10" id="KW-0548">Nucleotidyltransferase</keyword>
<dbReference type="PANTHER" id="PTHR32294">
    <property type="entry name" value="DNA POLYMERASE III SUBUNIT ALPHA"/>
    <property type="match status" value="1"/>
</dbReference>